<dbReference type="EMBL" id="CADCVS010000299">
    <property type="protein sequence ID" value="CAA9507323.1"/>
    <property type="molecule type" value="Genomic_DNA"/>
</dbReference>
<dbReference type="GO" id="GO:0051539">
    <property type="term" value="F:4 iron, 4 sulfur cluster binding"/>
    <property type="evidence" value="ECO:0007669"/>
    <property type="project" value="InterPro"/>
</dbReference>
<dbReference type="GO" id="GO:0009435">
    <property type="term" value="P:NAD+ biosynthetic process"/>
    <property type="evidence" value="ECO:0007669"/>
    <property type="project" value="UniProtKB-UniPathway"/>
</dbReference>
<feature type="non-terminal residue" evidence="1">
    <location>
        <position position="44"/>
    </location>
</feature>
<dbReference type="InterPro" id="IPR036094">
    <property type="entry name" value="NadA_sf"/>
</dbReference>
<sequence>MSLLTLESVPALQEEIRALARERDAVILAHNYQVPEVQDVADFV</sequence>
<evidence type="ECO:0000313" key="1">
    <source>
        <dbReference type="EMBL" id="CAA9507323.1"/>
    </source>
</evidence>
<accession>A0A6J4SWU2</accession>
<dbReference type="SUPFAM" id="SSF142754">
    <property type="entry name" value="NadA-like"/>
    <property type="match status" value="1"/>
</dbReference>
<dbReference type="Pfam" id="PF02445">
    <property type="entry name" value="NadA"/>
    <property type="match status" value="1"/>
</dbReference>
<dbReference type="GO" id="GO:0008987">
    <property type="term" value="F:quinolinate synthetase A activity"/>
    <property type="evidence" value="ECO:0007669"/>
    <property type="project" value="InterPro"/>
</dbReference>
<protein>
    <submittedName>
        <fullName evidence="1">Quinolinate synthetase</fullName>
        <ecNumber evidence="1">2.5.1.72</ecNumber>
    </submittedName>
</protein>
<dbReference type="EC" id="2.5.1.72" evidence="1"/>
<reference evidence="1" key="1">
    <citation type="submission" date="2020-02" db="EMBL/GenBank/DDBJ databases">
        <authorList>
            <person name="Meier V. D."/>
        </authorList>
    </citation>
    <scope>NUCLEOTIDE SEQUENCE</scope>
    <source>
        <strain evidence="1">AVDCRST_MAG30</strain>
    </source>
</reference>
<dbReference type="UniPathway" id="UPA00253">
    <property type="reaction ID" value="UER00327"/>
</dbReference>
<organism evidence="1">
    <name type="scientific">uncultured Solirubrobacteraceae bacterium</name>
    <dbReference type="NCBI Taxonomy" id="1162706"/>
    <lineage>
        <taxon>Bacteria</taxon>
        <taxon>Bacillati</taxon>
        <taxon>Actinomycetota</taxon>
        <taxon>Thermoleophilia</taxon>
        <taxon>Solirubrobacterales</taxon>
        <taxon>Solirubrobacteraceae</taxon>
        <taxon>environmental samples</taxon>
    </lineage>
</organism>
<dbReference type="AlphaFoldDB" id="A0A6J4SWU2"/>
<proteinExistence type="predicted"/>
<gene>
    <name evidence="1" type="ORF">AVDCRST_MAG30-2278</name>
</gene>
<dbReference type="Gene3D" id="3.40.50.10800">
    <property type="entry name" value="NadA-like"/>
    <property type="match status" value="1"/>
</dbReference>
<dbReference type="InterPro" id="IPR003473">
    <property type="entry name" value="NadA"/>
</dbReference>
<keyword evidence="1" id="KW-0808">Transferase</keyword>
<name>A0A6J4SWU2_9ACTN</name>